<gene>
    <name evidence="2" type="ORF">CCH79_00002835</name>
</gene>
<dbReference type="InterPro" id="IPR024130">
    <property type="entry name" value="DAP1/DAPL1"/>
</dbReference>
<organism evidence="2 3">
    <name type="scientific">Gambusia affinis</name>
    <name type="common">Western mosquitofish</name>
    <name type="synonym">Heterandria affinis</name>
    <dbReference type="NCBI Taxonomy" id="33528"/>
    <lineage>
        <taxon>Eukaryota</taxon>
        <taxon>Metazoa</taxon>
        <taxon>Chordata</taxon>
        <taxon>Craniata</taxon>
        <taxon>Vertebrata</taxon>
        <taxon>Euteleostomi</taxon>
        <taxon>Actinopterygii</taxon>
        <taxon>Neopterygii</taxon>
        <taxon>Teleostei</taxon>
        <taxon>Neoteleostei</taxon>
        <taxon>Acanthomorphata</taxon>
        <taxon>Ovalentaria</taxon>
        <taxon>Atherinomorphae</taxon>
        <taxon>Cyprinodontiformes</taxon>
        <taxon>Poeciliidae</taxon>
        <taxon>Poeciliinae</taxon>
        <taxon>Gambusia</taxon>
    </lineage>
</organism>
<protein>
    <submittedName>
        <fullName evidence="2">Uncharacterized protein</fullName>
    </submittedName>
</protein>
<dbReference type="Proteomes" id="UP000250572">
    <property type="component" value="Unassembled WGS sequence"/>
</dbReference>
<feature type="region of interest" description="Disordered" evidence="1">
    <location>
        <begin position="75"/>
        <end position="103"/>
    </location>
</feature>
<evidence type="ECO:0000313" key="2">
    <source>
        <dbReference type="EMBL" id="PWA31464.1"/>
    </source>
</evidence>
<name>A0A315W6W6_GAMAF</name>
<dbReference type="STRING" id="33528.ENSGAFP00000011603"/>
<accession>A0A315W6W6</accession>
<feature type="compositionally biased region" description="Basic and acidic residues" evidence="1">
    <location>
        <begin position="82"/>
        <end position="99"/>
    </location>
</feature>
<proteinExistence type="predicted"/>
<comment type="caution">
    <text evidence="2">The sequence shown here is derived from an EMBL/GenBank/DDBJ whole genome shotgun (WGS) entry which is preliminary data.</text>
</comment>
<keyword evidence="3" id="KW-1185">Reference proteome</keyword>
<evidence type="ECO:0000313" key="3">
    <source>
        <dbReference type="Proteomes" id="UP000250572"/>
    </source>
</evidence>
<sequence length="171" mass="18872">MAGGGGTSSESPGHYLSAGRSSAFEYKNKRVGVHSSLLRIFSALRKLSTKWCNNSPNLEQKRLICSKLGTHQQAGGKRVAKKTLEDGSAHGTPEKETKSRSLATSNRMQQVGLLLTGTLDKLLTIKPLLDILQLSHDFPETPVSVRHSKVRPAVERSHCPRTFCIQQPRKW</sequence>
<reference evidence="2 3" key="1">
    <citation type="journal article" date="2018" name="G3 (Bethesda)">
        <title>A High-Quality Reference Genome for the Invasive Mosquitofish Gambusia affinis Using a Chicago Library.</title>
        <authorList>
            <person name="Hoffberg S.L."/>
            <person name="Troendle N.J."/>
            <person name="Glenn T.C."/>
            <person name="Mahmud O."/>
            <person name="Louha S."/>
            <person name="Chalopin D."/>
            <person name="Bennetzen J.L."/>
            <person name="Mauricio R."/>
        </authorList>
    </citation>
    <scope>NUCLEOTIDE SEQUENCE [LARGE SCALE GENOMIC DNA]</scope>
    <source>
        <strain evidence="2">NE01/NJP1002.9</strain>
        <tissue evidence="2">Muscle</tissue>
    </source>
</reference>
<dbReference type="AlphaFoldDB" id="A0A315W6W6"/>
<dbReference type="EMBL" id="NHOQ01000293">
    <property type="protein sequence ID" value="PWA31464.1"/>
    <property type="molecule type" value="Genomic_DNA"/>
</dbReference>
<dbReference type="Pfam" id="PF15228">
    <property type="entry name" value="DAP"/>
    <property type="match status" value="1"/>
</dbReference>
<evidence type="ECO:0000256" key="1">
    <source>
        <dbReference type="SAM" id="MobiDB-lite"/>
    </source>
</evidence>